<gene>
    <name evidence="3" type="ORF">SBOR_1598</name>
</gene>
<evidence type="ECO:0000313" key="3">
    <source>
        <dbReference type="EMBL" id="ESZ98067.1"/>
    </source>
</evidence>
<evidence type="ECO:0000259" key="2">
    <source>
        <dbReference type="Pfam" id="PF08242"/>
    </source>
</evidence>
<evidence type="ECO:0000313" key="4">
    <source>
        <dbReference type="Proteomes" id="UP000019487"/>
    </source>
</evidence>
<comment type="caution">
    <text evidence="3">The sequence shown here is derived from an EMBL/GenBank/DDBJ whole genome shotgun (WGS) entry which is preliminary data.</text>
</comment>
<reference evidence="3 4" key="1">
    <citation type="journal article" date="2014" name="Genome Announc.">
        <title>Draft genome sequence of Sclerotinia borealis, a psychrophilic plant pathogenic fungus.</title>
        <authorList>
            <person name="Mardanov A.V."/>
            <person name="Beletsky A.V."/>
            <person name="Kadnikov V.V."/>
            <person name="Ignatov A.N."/>
            <person name="Ravin N.V."/>
        </authorList>
    </citation>
    <scope>NUCLEOTIDE SEQUENCE [LARGE SCALE GENOMIC DNA]</scope>
    <source>
        <strain evidence="4">F-4157</strain>
    </source>
</reference>
<dbReference type="AlphaFoldDB" id="W9CMP1"/>
<dbReference type="OrthoDB" id="184880at2759"/>
<dbReference type="STRING" id="1432307.W9CMP1"/>
<protein>
    <recommendedName>
        <fullName evidence="2">Methyltransferase type 12 domain-containing protein</fullName>
    </recommendedName>
</protein>
<dbReference type="CDD" id="cd02440">
    <property type="entry name" value="AdoMet_MTases"/>
    <property type="match status" value="1"/>
</dbReference>
<dbReference type="SUPFAM" id="SSF53335">
    <property type="entry name" value="S-adenosyl-L-methionine-dependent methyltransferases"/>
    <property type="match status" value="1"/>
</dbReference>
<dbReference type="PANTHER" id="PTHR43591:SF96">
    <property type="entry name" value="PUTATIVE-RELATED"/>
    <property type="match status" value="1"/>
</dbReference>
<name>W9CMP1_SCLBF</name>
<keyword evidence="4" id="KW-1185">Reference proteome</keyword>
<dbReference type="PANTHER" id="PTHR43591">
    <property type="entry name" value="METHYLTRANSFERASE"/>
    <property type="match status" value="1"/>
</dbReference>
<dbReference type="InterPro" id="IPR013217">
    <property type="entry name" value="Methyltransf_12"/>
</dbReference>
<dbReference type="InterPro" id="IPR029063">
    <property type="entry name" value="SAM-dependent_MTases_sf"/>
</dbReference>
<dbReference type="Proteomes" id="UP000019487">
    <property type="component" value="Unassembled WGS sequence"/>
</dbReference>
<dbReference type="Gene3D" id="3.40.50.150">
    <property type="entry name" value="Vaccinia Virus protein VP39"/>
    <property type="match status" value="1"/>
</dbReference>
<sequence length="295" mass="33394">MPAETSNDFIDNPIQGPAEGSIDKYPLERDFQASTRLYLQHFICKRQLGHLLQPCIPLTNEIKIADIACGTGIWLVDLAKELAKNYPLAQLHGYDISTAQFPPKRWLPKNVLLDTLDILKPIPKSLHGVFDVVHAGYLCLVVEKGDPFPILDNLLKLLKPGGYIQWDDGDFGGIYAQSTDPGEPHTAMDELKSQAHRLVSGKYNDFRWITELDKAFQKRDLFVLANQYVPIDDEIAYPWTMTHLMASVEMGRIIERERGNAEEWWNMHHRAIAEMYHGASLRMSMVSVAGRKPGA</sequence>
<organism evidence="3 4">
    <name type="scientific">Sclerotinia borealis (strain F-4128)</name>
    <dbReference type="NCBI Taxonomy" id="1432307"/>
    <lineage>
        <taxon>Eukaryota</taxon>
        <taxon>Fungi</taxon>
        <taxon>Dikarya</taxon>
        <taxon>Ascomycota</taxon>
        <taxon>Pezizomycotina</taxon>
        <taxon>Leotiomycetes</taxon>
        <taxon>Helotiales</taxon>
        <taxon>Sclerotiniaceae</taxon>
        <taxon>Sclerotinia</taxon>
    </lineage>
</organism>
<dbReference type="EMBL" id="AYSA01000056">
    <property type="protein sequence ID" value="ESZ98067.1"/>
    <property type="molecule type" value="Genomic_DNA"/>
</dbReference>
<dbReference type="HOGENOM" id="CLU_010595_9_1_1"/>
<evidence type="ECO:0000256" key="1">
    <source>
        <dbReference type="SAM" id="MobiDB-lite"/>
    </source>
</evidence>
<accession>W9CMP1</accession>
<feature type="region of interest" description="Disordered" evidence="1">
    <location>
        <begin position="1"/>
        <end position="20"/>
    </location>
</feature>
<feature type="domain" description="Methyltransferase type 12" evidence="2">
    <location>
        <begin position="66"/>
        <end position="164"/>
    </location>
</feature>
<dbReference type="Pfam" id="PF08242">
    <property type="entry name" value="Methyltransf_12"/>
    <property type="match status" value="1"/>
</dbReference>
<proteinExistence type="predicted"/>